<keyword evidence="2" id="KW-1185">Reference proteome</keyword>
<dbReference type="AlphaFoldDB" id="A0A439DEF7"/>
<name>A0A439DEF7_9PEZI</name>
<dbReference type="STRING" id="363999.A0A439DEF7"/>
<dbReference type="EMBL" id="RYZI01000041">
    <property type="protein sequence ID" value="RWA12799.1"/>
    <property type="molecule type" value="Genomic_DNA"/>
</dbReference>
<sequence length="244" mass="28039">MSALASGFSTQSDEANVRDHLLQHRHRKWGFVIYRCTYEADADWARFMAIVSARARDGLESSDAPDILRMHHWRVFDDRKQFDGASKDHVRRHFRSWCASDEAMAEQYRIDSQPVRPDGLDTMLGMTPRYTYCIHVDAESLRSVIHDGPQPPDHDLHGVGWVALIDSHWQMPNPETFDFEGNGLDPETDDPTDEGEVPVEGCRLYEVGWMRMGTQSIGVPAYAFLQRPGLFYAAYQRPPDVWVR</sequence>
<evidence type="ECO:0000313" key="1">
    <source>
        <dbReference type="EMBL" id="RWA12799.1"/>
    </source>
</evidence>
<proteinExistence type="predicted"/>
<evidence type="ECO:0000313" key="2">
    <source>
        <dbReference type="Proteomes" id="UP000286045"/>
    </source>
</evidence>
<dbReference type="Proteomes" id="UP000286045">
    <property type="component" value="Unassembled WGS sequence"/>
</dbReference>
<gene>
    <name evidence="1" type="ORF">EKO27_g2301</name>
</gene>
<reference evidence="1 2" key="1">
    <citation type="submission" date="2018-12" db="EMBL/GenBank/DDBJ databases">
        <title>Draft genome sequence of Xylaria grammica IHI A82.</title>
        <authorList>
            <person name="Buettner E."/>
            <person name="Kellner H."/>
        </authorList>
    </citation>
    <scope>NUCLEOTIDE SEQUENCE [LARGE SCALE GENOMIC DNA]</scope>
    <source>
        <strain evidence="1 2">IHI A82</strain>
    </source>
</reference>
<accession>A0A439DEF7</accession>
<organism evidence="1 2">
    <name type="scientific">Xylaria grammica</name>
    <dbReference type="NCBI Taxonomy" id="363999"/>
    <lineage>
        <taxon>Eukaryota</taxon>
        <taxon>Fungi</taxon>
        <taxon>Dikarya</taxon>
        <taxon>Ascomycota</taxon>
        <taxon>Pezizomycotina</taxon>
        <taxon>Sordariomycetes</taxon>
        <taxon>Xylariomycetidae</taxon>
        <taxon>Xylariales</taxon>
        <taxon>Xylariaceae</taxon>
        <taxon>Xylaria</taxon>
    </lineage>
</organism>
<comment type="caution">
    <text evidence="1">The sequence shown here is derived from an EMBL/GenBank/DDBJ whole genome shotgun (WGS) entry which is preliminary data.</text>
</comment>
<protein>
    <submittedName>
        <fullName evidence="1">Uncharacterized protein</fullName>
    </submittedName>
</protein>